<evidence type="ECO:0000313" key="7">
    <source>
        <dbReference type="EMBL" id="USW48440.1"/>
    </source>
</evidence>
<dbReference type="GO" id="GO:0005886">
    <property type="term" value="C:plasma membrane"/>
    <property type="evidence" value="ECO:0007669"/>
    <property type="project" value="TreeGrafter"/>
</dbReference>
<protein>
    <submittedName>
        <fullName evidence="7">Major facilitator superfamily, MFS transporter superfamily</fullName>
    </submittedName>
</protein>
<evidence type="ECO:0000256" key="1">
    <source>
        <dbReference type="ARBA" id="ARBA00004141"/>
    </source>
</evidence>
<dbReference type="AlphaFoldDB" id="A0A9Q9AG35"/>
<organism evidence="7 8">
    <name type="scientific">Septoria linicola</name>
    <dbReference type="NCBI Taxonomy" id="215465"/>
    <lineage>
        <taxon>Eukaryota</taxon>
        <taxon>Fungi</taxon>
        <taxon>Dikarya</taxon>
        <taxon>Ascomycota</taxon>
        <taxon>Pezizomycotina</taxon>
        <taxon>Dothideomycetes</taxon>
        <taxon>Dothideomycetidae</taxon>
        <taxon>Mycosphaerellales</taxon>
        <taxon>Mycosphaerellaceae</taxon>
        <taxon>Septoria</taxon>
    </lineage>
</organism>
<keyword evidence="4 5" id="KW-0472">Membrane</keyword>
<dbReference type="PROSITE" id="PS50850">
    <property type="entry name" value="MFS"/>
    <property type="match status" value="1"/>
</dbReference>
<sequence>MADTNIHLARSHAKEGDVPGTVDLRAAEGDDLGYGQALFPVPSEDPNDPLQWQQWKKTAILVIVSSYSFFSNTALLGPSTYIGIFAEQFNITPTKASGLISYPNILYGCGTLITVPMYLKYGRRPVMLLSLVVYLVSLIGCSRATSYGGLMTARTFAALGSGVCEALPVQLVNDIFFLHERATKLGIYTVCLCLGATGPLYAGYMLAAGYSWRLYFYVQIAFAGVLLITAFLFVEETAYKRDPALSPSISSEKIKSEAQAEHVEVQMAPIAHARRSFVSSLRLWGTVDHEVEFFWTAIRSFTYFLVPSVLWVITTYGIYIGLGALVFNYTFPILIVVPPYNWSQQNSGLVCLGNVIGYALAIPLLFSFDKLAAYLTKRNNDVREAEMRLGVLLPAAVIAPAGLIIYGLTAENRLHWIGYFFGVAMSNWGAYFYFTGTLAYAVDSHDANVSEMLIAMCCGKQLISFAFGIYLLDWIQTSGYAVIIAGVFCGVLFVNNLFVLVFMLFGKRIRRAWASTWLARLHKKSIKQVMSH</sequence>
<evidence type="ECO:0000256" key="4">
    <source>
        <dbReference type="ARBA" id="ARBA00023136"/>
    </source>
</evidence>
<gene>
    <name evidence="7" type="ORF">Slin15195_G017590</name>
</gene>
<feature type="transmembrane region" description="Helical" evidence="5">
    <location>
        <begin position="303"/>
        <end position="327"/>
    </location>
</feature>
<dbReference type="PANTHER" id="PTHR23502:SF160">
    <property type="entry name" value="MAJOR FACILITATOR SUPERFAMILY (MFS) PROFILE DOMAIN-CONTAINING PROTEIN-RELATED"/>
    <property type="match status" value="1"/>
</dbReference>
<feature type="transmembrane region" description="Helical" evidence="5">
    <location>
        <begin position="214"/>
        <end position="234"/>
    </location>
</feature>
<dbReference type="PANTHER" id="PTHR23502">
    <property type="entry name" value="MAJOR FACILITATOR SUPERFAMILY"/>
    <property type="match status" value="1"/>
</dbReference>
<dbReference type="GO" id="GO:0022857">
    <property type="term" value="F:transmembrane transporter activity"/>
    <property type="evidence" value="ECO:0007669"/>
    <property type="project" value="InterPro"/>
</dbReference>
<keyword evidence="3 5" id="KW-1133">Transmembrane helix</keyword>
<feature type="domain" description="Major facilitator superfamily (MFS) profile" evidence="6">
    <location>
        <begin position="58"/>
        <end position="508"/>
    </location>
</feature>
<evidence type="ECO:0000313" key="8">
    <source>
        <dbReference type="Proteomes" id="UP001056384"/>
    </source>
</evidence>
<dbReference type="Gene3D" id="1.20.1250.20">
    <property type="entry name" value="MFS general substrate transporter like domains"/>
    <property type="match status" value="1"/>
</dbReference>
<feature type="transmembrane region" description="Helical" evidence="5">
    <location>
        <begin position="185"/>
        <end position="208"/>
    </location>
</feature>
<feature type="transmembrane region" description="Helical" evidence="5">
    <location>
        <begin position="59"/>
        <end position="79"/>
    </location>
</feature>
<accession>A0A9Q9AG35</accession>
<evidence type="ECO:0000256" key="2">
    <source>
        <dbReference type="ARBA" id="ARBA00022692"/>
    </source>
</evidence>
<name>A0A9Q9AG35_9PEZI</name>
<dbReference type="Pfam" id="PF07690">
    <property type="entry name" value="MFS_1"/>
    <property type="match status" value="1"/>
</dbReference>
<feature type="transmembrane region" description="Helical" evidence="5">
    <location>
        <begin position="347"/>
        <end position="368"/>
    </location>
</feature>
<dbReference type="SUPFAM" id="SSF103473">
    <property type="entry name" value="MFS general substrate transporter"/>
    <property type="match status" value="1"/>
</dbReference>
<evidence type="ECO:0000256" key="3">
    <source>
        <dbReference type="ARBA" id="ARBA00022989"/>
    </source>
</evidence>
<keyword evidence="2 5" id="KW-0812">Transmembrane</keyword>
<feature type="transmembrane region" description="Helical" evidence="5">
    <location>
        <begin position="126"/>
        <end position="145"/>
    </location>
</feature>
<dbReference type="EMBL" id="CP099418">
    <property type="protein sequence ID" value="USW48440.1"/>
    <property type="molecule type" value="Genomic_DNA"/>
</dbReference>
<feature type="transmembrane region" description="Helical" evidence="5">
    <location>
        <begin position="157"/>
        <end position="178"/>
    </location>
</feature>
<dbReference type="InterPro" id="IPR036259">
    <property type="entry name" value="MFS_trans_sf"/>
</dbReference>
<comment type="subcellular location">
    <subcellularLocation>
        <location evidence="1">Membrane</location>
        <topology evidence="1">Multi-pass membrane protein</topology>
    </subcellularLocation>
</comment>
<dbReference type="Proteomes" id="UP001056384">
    <property type="component" value="Chromosome 1"/>
</dbReference>
<feature type="transmembrane region" description="Helical" evidence="5">
    <location>
        <begin position="453"/>
        <end position="472"/>
    </location>
</feature>
<feature type="transmembrane region" description="Helical" evidence="5">
    <location>
        <begin position="99"/>
        <end position="119"/>
    </location>
</feature>
<evidence type="ECO:0000259" key="6">
    <source>
        <dbReference type="PROSITE" id="PS50850"/>
    </source>
</evidence>
<evidence type="ECO:0000256" key="5">
    <source>
        <dbReference type="SAM" id="Phobius"/>
    </source>
</evidence>
<reference evidence="7" key="1">
    <citation type="submission" date="2022-06" db="EMBL/GenBank/DDBJ databases">
        <title>Complete genome sequences of two strains of the flax pathogen Septoria linicola.</title>
        <authorList>
            <person name="Lapalu N."/>
            <person name="Simon A."/>
            <person name="Demenou B."/>
            <person name="Paumier D."/>
            <person name="Guillot M.-P."/>
            <person name="Gout L."/>
            <person name="Valade R."/>
        </authorList>
    </citation>
    <scope>NUCLEOTIDE SEQUENCE</scope>
    <source>
        <strain evidence="7">SE15195</strain>
    </source>
</reference>
<proteinExistence type="predicted"/>
<dbReference type="InterPro" id="IPR011701">
    <property type="entry name" value="MFS"/>
</dbReference>
<feature type="transmembrane region" description="Helical" evidence="5">
    <location>
        <begin position="478"/>
        <end position="505"/>
    </location>
</feature>
<feature type="transmembrane region" description="Helical" evidence="5">
    <location>
        <begin position="416"/>
        <end position="441"/>
    </location>
</feature>
<dbReference type="InterPro" id="IPR020846">
    <property type="entry name" value="MFS_dom"/>
</dbReference>
<feature type="transmembrane region" description="Helical" evidence="5">
    <location>
        <begin position="389"/>
        <end position="410"/>
    </location>
</feature>
<keyword evidence="8" id="KW-1185">Reference proteome</keyword>